<evidence type="ECO:0000313" key="1">
    <source>
        <dbReference type="EMBL" id="KAJ8623956.1"/>
    </source>
</evidence>
<sequence>MSDGDWADWHMWSLRRSKANYFRLMSVFSVLFTLVKWFGDVCTWKNPATTVLIHVLLVMLMYFHKLILPALLLFMSLLGIWNYKHRPCYPPYMDTRISCSEAVHLDELDEEFDTFPTSRSMDVVRMRYDRMHSVAGRIRTVVGDVATYGESPRAAQLEIVPLQDFSGISCLASFPVSTSPKSLLYISRPNSSMASQSVQSVHDFTVKDARGKDVDLSTYKGKVLLIVNVASQCGLTNSNYTELAQLYEKYKNQGFEILAFPCNQFGGQEPGTNEEILETACTRFKAEYPIFDKVDVNGNNAAPVYKFLKSSKGGLFGDGIKWNFAKFLVNKDGHVVDRYAPTTSPLSIEKDIKKLLEVKLVAE</sequence>
<dbReference type="EMBL" id="CM056819">
    <property type="protein sequence ID" value="KAJ8623956.1"/>
    <property type="molecule type" value="Genomic_DNA"/>
</dbReference>
<gene>
    <name evidence="1" type="ORF">MRB53_032486</name>
</gene>
<organism evidence="1 2">
    <name type="scientific">Persea americana</name>
    <name type="common">Avocado</name>
    <dbReference type="NCBI Taxonomy" id="3435"/>
    <lineage>
        <taxon>Eukaryota</taxon>
        <taxon>Viridiplantae</taxon>
        <taxon>Streptophyta</taxon>
        <taxon>Embryophyta</taxon>
        <taxon>Tracheophyta</taxon>
        <taxon>Spermatophyta</taxon>
        <taxon>Magnoliopsida</taxon>
        <taxon>Magnoliidae</taxon>
        <taxon>Laurales</taxon>
        <taxon>Lauraceae</taxon>
        <taxon>Persea</taxon>
    </lineage>
</organism>
<evidence type="ECO:0000313" key="2">
    <source>
        <dbReference type="Proteomes" id="UP001234297"/>
    </source>
</evidence>
<accession>A0ACC2KS08</accession>
<comment type="caution">
    <text evidence="1">The sequence shown here is derived from an EMBL/GenBank/DDBJ whole genome shotgun (WGS) entry which is preliminary data.</text>
</comment>
<reference evidence="1 2" key="1">
    <citation type="journal article" date="2022" name="Hortic Res">
        <title>A haplotype resolved chromosomal level avocado genome allows analysis of novel avocado genes.</title>
        <authorList>
            <person name="Nath O."/>
            <person name="Fletcher S.J."/>
            <person name="Hayward A."/>
            <person name="Shaw L.M."/>
            <person name="Masouleh A.K."/>
            <person name="Furtado A."/>
            <person name="Henry R.J."/>
            <person name="Mitter N."/>
        </authorList>
    </citation>
    <scope>NUCLEOTIDE SEQUENCE [LARGE SCALE GENOMIC DNA]</scope>
    <source>
        <strain evidence="2">cv. Hass</strain>
    </source>
</reference>
<protein>
    <submittedName>
        <fullName evidence="1">Uncharacterized protein</fullName>
    </submittedName>
</protein>
<name>A0ACC2KS08_PERAE</name>
<keyword evidence="2" id="KW-1185">Reference proteome</keyword>
<proteinExistence type="predicted"/>
<dbReference type="Proteomes" id="UP001234297">
    <property type="component" value="Chromosome 11"/>
</dbReference>